<name>A0A7C9INR4_9BACT</name>
<dbReference type="SUPFAM" id="SSF50475">
    <property type="entry name" value="FMN-binding split barrel"/>
    <property type="match status" value="1"/>
</dbReference>
<accession>A0A7C9INR4</accession>
<protein>
    <recommendedName>
        <fullName evidence="1">Pyridoxamine 5'-phosphate oxidase N-terminal domain-containing protein</fullName>
    </recommendedName>
</protein>
<sequence length="152" mass="16882">MKILRRISAFIGEMDFAVLSAISPSGPWTSLMSYLPGSDGLTVYLAMSTGSYKAKLMLENPRVALLIDNRCRYTDPSRVTALSIHGTAEFLATHRERVKICTAFLGHRPHLAALLERPDTGIVRVTPKSFQLLDGVDKGYLIKQGESGWYHE</sequence>
<dbReference type="InterPro" id="IPR011576">
    <property type="entry name" value="Pyridox_Oxase_N"/>
</dbReference>
<evidence type="ECO:0000313" key="3">
    <source>
        <dbReference type="Proteomes" id="UP000482487"/>
    </source>
</evidence>
<dbReference type="EMBL" id="WVUD01000077">
    <property type="protein sequence ID" value="MYL85325.1"/>
    <property type="molecule type" value="Genomic_DNA"/>
</dbReference>
<dbReference type="AlphaFoldDB" id="A0A7C9INR4"/>
<dbReference type="OrthoDB" id="7061375at2"/>
<proteinExistence type="predicted"/>
<keyword evidence="3" id="KW-1185">Reference proteome</keyword>
<dbReference type="InterPro" id="IPR012349">
    <property type="entry name" value="Split_barrel_FMN-bd"/>
</dbReference>
<dbReference type="Pfam" id="PF01243">
    <property type="entry name" value="PNPOx_N"/>
    <property type="match status" value="1"/>
</dbReference>
<dbReference type="Proteomes" id="UP000482487">
    <property type="component" value="Unassembled WGS sequence"/>
</dbReference>
<organism evidence="2 3">
    <name type="scientific">Solidesulfovibrio aerotolerans</name>
    <dbReference type="NCBI Taxonomy" id="295255"/>
    <lineage>
        <taxon>Bacteria</taxon>
        <taxon>Pseudomonadati</taxon>
        <taxon>Thermodesulfobacteriota</taxon>
        <taxon>Desulfovibrionia</taxon>
        <taxon>Desulfovibrionales</taxon>
        <taxon>Desulfovibrionaceae</taxon>
        <taxon>Solidesulfovibrio</taxon>
    </lineage>
</organism>
<dbReference type="RefSeq" id="WP_160964176.1">
    <property type="nucleotide sequence ID" value="NZ_WVUD01000077.1"/>
</dbReference>
<reference evidence="2 3" key="1">
    <citation type="submission" date="2020-01" db="EMBL/GenBank/DDBJ databases">
        <title>Genome sequence of Desulfovibrio aerotolerans DSM 16695(T).</title>
        <authorList>
            <person name="Karnachuk O."/>
            <person name="Avakyan M."/>
            <person name="Mardanov A."/>
            <person name="Kadnikov V."/>
            <person name="Ravin N."/>
        </authorList>
    </citation>
    <scope>NUCLEOTIDE SEQUENCE [LARGE SCALE GENOMIC DNA]</scope>
    <source>
        <strain evidence="2 3">DSM 16695</strain>
    </source>
</reference>
<comment type="caution">
    <text evidence="2">The sequence shown here is derived from an EMBL/GenBank/DDBJ whole genome shotgun (WGS) entry which is preliminary data.</text>
</comment>
<evidence type="ECO:0000259" key="1">
    <source>
        <dbReference type="Pfam" id="PF01243"/>
    </source>
</evidence>
<gene>
    <name evidence="2" type="ORF">GTA51_19710</name>
</gene>
<feature type="domain" description="Pyridoxamine 5'-phosphate oxidase N-terminal" evidence="1">
    <location>
        <begin position="6"/>
        <end position="130"/>
    </location>
</feature>
<evidence type="ECO:0000313" key="2">
    <source>
        <dbReference type="EMBL" id="MYL85325.1"/>
    </source>
</evidence>
<dbReference type="Gene3D" id="2.30.110.10">
    <property type="entry name" value="Electron Transport, Fmn-binding Protein, Chain A"/>
    <property type="match status" value="1"/>
</dbReference>